<dbReference type="AlphaFoldDB" id="A0AAU6UKZ1"/>
<name>A0AAU6UKZ1_UNCXX</name>
<sequence length="484" mass="55307">MTEKDSIFDSIQSYRSQFTILLRHALVEGLRCVDDTIQSSKYIGNHYKWATLSYSSNSLPSFSESLFNGAKDYTSCFGKDRDFLESEILSFNELLRFIKSNGDLESRFLIPEWKGSPDPELMNMTDTFIYSMIKNLIDRYIHFNGSVNFEESLADVLVDEVANYVFLKTLPIDIVVPILFINFNFEEVKLSNNIIIRRMTDEEQLSRNTIKSYNISIHDKVMHSATHALVLTNWEVNNSEHFPNFDILNNPRAYPTELIDKFFASLRIVNDFYTGYAQIFSLAKQWQSHAKANLPYATGVSVRSYPSILENYYWNIEDVPTLSESEALEVGSIFNKLCEVTENSIELSVKRLNQCLVRDSEEDSVLDATIALEALLAGDGNQGITHKLAMRVAGLSKISNNFSKTPKEAFKDIRSIYDYRSAIVHGSKQIDKKRLVRIDESKSITTHSLAVEYLRAIIKTLLELPKYRDVQVIDSELLLGDTDA</sequence>
<evidence type="ECO:0000313" key="1">
    <source>
        <dbReference type="EMBL" id="XAG74693.1"/>
    </source>
</evidence>
<accession>A0AAU6UKZ1</accession>
<proteinExistence type="predicted"/>
<reference evidence="1" key="1">
    <citation type="submission" date="2022-03" db="EMBL/GenBank/DDBJ databases">
        <title>Sea Food Isolates.</title>
        <authorList>
            <person name="Li c."/>
        </authorList>
    </citation>
    <scope>NUCLEOTIDE SEQUENCE</scope>
    <source>
        <strain evidence="1">19NY04SH03</strain>
    </source>
</reference>
<organism evidence="1">
    <name type="scientific">bacterium 19NY04SH03</name>
    <dbReference type="NCBI Taxonomy" id="2920647"/>
    <lineage>
        <taxon>Bacteria</taxon>
    </lineage>
</organism>
<protein>
    <submittedName>
        <fullName evidence="1">HEPN domain-containing protein</fullName>
    </submittedName>
</protein>
<gene>
    <name evidence="1" type="ORF">MRN42_18265</name>
</gene>
<dbReference type="EMBL" id="CP095347">
    <property type="protein sequence ID" value="XAG74693.1"/>
    <property type="molecule type" value="Genomic_DNA"/>
</dbReference>